<accession>A0A4R7VD90</accession>
<reference evidence="2 3" key="1">
    <citation type="submission" date="2019-03" db="EMBL/GenBank/DDBJ databases">
        <title>Genomic Encyclopedia of Archaeal and Bacterial Type Strains, Phase II (KMG-II): from individual species to whole genera.</title>
        <authorList>
            <person name="Goeker M."/>
        </authorList>
    </citation>
    <scope>NUCLEOTIDE SEQUENCE [LARGE SCALE GENOMIC DNA]</scope>
    <source>
        <strain evidence="2 3">DSM 45499</strain>
    </source>
</reference>
<feature type="compositionally biased region" description="Pro residues" evidence="1">
    <location>
        <begin position="44"/>
        <end position="61"/>
    </location>
</feature>
<proteinExistence type="predicted"/>
<organism evidence="2 3">
    <name type="scientific">Actinophytocola oryzae</name>
    <dbReference type="NCBI Taxonomy" id="502181"/>
    <lineage>
        <taxon>Bacteria</taxon>
        <taxon>Bacillati</taxon>
        <taxon>Actinomycetota</taxon>
        <taxon>Actinomycetes</taxon>
        <taxon>Pseudonocardiales</taxon>
        <taxon>Pseudonocardiaceae</taxon>
    </lineage>
</organism>
<dbReference type="InterPro" id="IPR045596">
    <property type="entry name" value="DUF6459"/>
</dbReference>
<dbReference type="RefSeq" id="WP_133905457.1">
    <property type="nucleotide sequence ID" value="NZ_SOCP01000010.1"/>
</dbReference>
<gene>
    <name evidence="2" type="ORF">CLV71_110122</name>
</gene>
<evidence type="ECO:0000313" key="2">
    <source>
        <dbReference type="EMBL" id="TDV46939.1"/>
    </source>
</evidence>
<feature type="region of interest" description="Disordered" evidence="1">
    <location>
        <begin position="1"/>
        <end position="61"/>
    </location>
</feature>
<sequence>MILTAIPDDDGDDDGRLRALPGCDPATVRRPRGPRRQAPRLRLVPPPVPEPPPEPRQPPPPALRRMLRLVLEALNGHRPAAQLAPVLPADAIDDLVGRQRTANGRHELRRVLHCYPSPTAVEASVVIDYLARPGLRRTFAAATRFDLEDVRWVCTVFRLL</sequence>
<protein>
    <submittedName>
        <fullName evidence="2">Uncharacterized protein</fullName>
    </submittedName>
</protein>
<dbReference type="EMBL" id="SOCP01000010">
    <property type="protein sequence ID" value="TDV46939.1"/>
    <property type="molecule type" value="Genomic_DNA"/>
</dbReference>
<dbReference type="Proteomes" id="UP000294927">
    <property type="component" value="Unassembled WGS sequence"/>
</dbReference>
<keyword evidence="3" id="KW-1185">Reference proteome</keyword>
<feature type="compositionally biased region" description="Basic residues" evidence="1">
    <location>
        <begin position="29"/>
        <end position="39"/>
    </location>
</feature>
<dbReference type="OrthoDB" id="3694049at2"/>
<evidence type="ECO:0000256" key="1">
    <source>
        <dbReference type="SAM" id="MobiDB-lite"/>
    </source>
</evidence>
<evidence type="ECO:0000313" key="3">
    <source>
        <dbReference type="Proteomes" id="UP000294927"/>
    </source>
</evidence>
<name>A0A4R7VD90_9PSEU</name>
<dbReference type="AlphaFoldDB" id="A0A4R7VD90"/>
<comment type="caution">
    <text evidence="2">The sequence shown here is derived from an EMBL/GenBank/DDBJ whole genome shotgun (WGS) entry which is preliminary data.</text>
</comment>
<dbReference type="Pfam" id="PF20060">
    <property type="entry name" value="DUF6459"/>
    <property type="match status" value="1"/>
</dbReference>